<dbReference type="Proteomes" id="UP001283361">
    <property type="component" value="Unassembled WGS sequence"/>
</dbReference>
<comment type="caution">
    <text evidence="1">The sequence shown here is derived from an EMBL/GenBank/DDBJ whole genome shotgun (WGS) entry which is preliminary data.</text>
</comment>
<keyword evidence="2" id="KW-1185">Reference proteome</keyword>
<dbReference type="EMBL" id="JAWDGP010003771">
    <property type="protein sequence ID" value="KAK3771135.1"/>
    <property type="molecule type" value="Genomic_DNA"/>
</dbReference>
<proteinExistence type="predicted"/>
<evidence type="ECO:0000313" key="2">
    <source>
        <dbReference type="Proteomes" id="UP001283361"/>
    </source>
</evidence>
<accession>A0AAE1DIL2</accession>
<dbReference type="AlphaFoldDB" id="A0AAE1DIL2"/>
<name>A0AAE1DIL2_9GAST</name>
<sequence length="105" mass="11795">MATGSADYWTRCSRAGLDPQCVTVGQSESQALRQEVDQVLYTGYSPRNRPHVVLNRRMLSTLFFPQPSGGVTGHFMNRSLSRYSILLPVRIMHILNVFGQLIVTP</sequence>
<gene>
    <name evidence="1" type="ORF">RRG08_034151</name>
</gene>
<organism evidence="1 2">
    <name type="scientific">Elysia crispata</name>
    <name type="common">lettuce slug</name>
    <dbReference type="NCBI Taxonomy" id="231223"/>
    <lineage>
        <taxon>Eukaryota</taxon>
        <taxon>Metazoa</taxon>
        <taxon>Spiralia</taxon>
        <taxon>Lophotrochozoa</taxon>
        <taxon>Mollusca</taxon>
        <taxon>Gastropoda</taxon>
        <taxon>Heterobranchia</taxon>
        <taxon>Euthyneura</taxon>
        <taxon>Panpulmonata</taxon>
        <taxon>Sacoglossa</taxon>
        <taxon>Placobranchoidea</taxon>
        <taxon>Plakobranchidae</taxon>
        <taxon>Elysia</taxon>
    </lineage>
</organism>
<reference evidence="1" key="1">
    <citation type="journal article" date="2023" name="G3 (Bethesda)">
        <title>A reference genome for the long-term kleptoplast-retaining sea slug Elysia crispata morphotype clarki.</title>
        <authorList>
            <person name="Eastman K.E."/>
            <person name="Pendleton A.L."/>
            <person name="Shaikh M.A."/>
            <person name="Suttiyut T."/>
            <person name="Ogas R."/>
            <person name="Tomko P."/>
            <person name="Gavelis G."/>
            <person name="Widhalm J.R."/>
            <person name="Wisecaver J.H."/>
        </authorList>
    </citation>
    <scope>NUCLEOTIDE SEQUENCE</scope>
    <source>
        <strain evidence="1">ECLA1</strain>
    </source>
</reference>
<evidence type="ECO:0000313" key="1">
    <source>
        <dbReference type="EMBL" id="KAK3771135.1"/>
    </source>
</evidence>
<protein>
    <submittedName>
        <fullName evidence="1">Uncharacterized protein</fullName>
    </submittedName>
</protein>